<keyword evidence="5 8" id="KW-0418">Kinase</keyword>
<dbReference type="UniPathway" id="UPA00241">
    <property type="reaction ID" value="UER00356"/>
</dbReference>
<dbReference type="GO" id="GO:0015937">
    <property type="term" value="P:coenzyme A biosynthetic process"/>
    <property type="evidence" value="ECO:0007669"/>
    <property type="project" value="UniProtKB-UniRule"/>
</dbReference>
<name>A0A2J6WL09_9BACT</name>
<evidence type="ECO:0000256" key="6">
    <source>
        <dbReference type="NCBIfam" id="TIGR00152"/>
    </source>
</evidence>
<dbReference type="SUPFAM" id="SSF52540">
    <property type="entry name" value="P-loop containing nucleoside triphosphate hydrolases"/>
    <property type="match status" value="1"/>
</dbReference>
<comment type="similarity">
    <text evidence="1 5">Belongs to the CoaE family.</text>
</comment>
<evidence type="ECO:0000256" key="2">
    <source>
        <dbReference type="ARBA" id="ARBA00022741"/>
    </source>
</evidence>
<dbReference type="Proteomes" id="UP000242288">
    <property type="component" value="Unassembled WGS sequence"/>
</dbReference>
<organism evidence="8 9">
    <name type="scientific">Thermodesulfovibrio aggregans</name>
    <dbReference type="NCBI Taxonomy" id="86166"/>
    <lineage>
        <taxon>Bacteria</taxon>
        <taxon>Pseudomonadati</taxon>
        <taxon>Nitrospirota</taxon>
        <taxon>Thermodesulfovibrionia</taxon>
        <taxon>Thermodesulfovibrionales</taxon>
        <taxon>Thermodesulfovibrionaceae</taxon>
        <taxon>Thermodesulfovibrio</taxon>
    </lineage>
</organism>
<evidence type="ECO:0000256" key="1">
    <source>
        <dbReference type="ARBA" id="ARBA00009018"/>
    </source>
</evidence>
<gene>
    <name evidence="5" type="primary">coaE</name>
    <name evidence="8" type="ORF">C0186_04385</name>
</gene>
<dbReference type="HAMAP" id="MF_00376">
    <property type="entry name" value="Dephospho_CoA_kinase"/>
    <property type="match status" value="1"/>
</dbReference>
<dbReference type="EMBL" id="PNIO01000035">
    <property type="protein sequence ID" value="PMP71050.1"/>
    <property type="molecule type" value="Genomic_DNA"/>
</dbReference>
<feature type="coiled-coil region" evidence="7">
    <location>
        <begin position="139"/>
        <end position="199"/>
    </location>
</feature>
<dbReference type="CDD" id="cd02022">
    <property type="entry name" value="DPCK"/>
    <property type="match status" value="1"/>
</dbReference>
<dbReference type="GO" id="GO:0004140">
    <property type="term" value="F:dephospho-CoA kinase activity"/>
    <property type="evidence" value="ECO:0007669"/>
    <property type="project" value="UniProtKB-UniRule"/>
</dbReference>
<evidence type="ECO:0000256" key="3">
    <source>
        <dbReference type="ARBA" id="ARBA00022840"/>
    </source>
</evidence>
<comment type="subcellular location">
    <subcellularLocation>
        <location evidence="5">Cytoplasm</location>
    </subcellularLocation>
</comment>
<reference evidence="8 9" key="1">
    <citation type="submission" date="2018-01" db="EMBL/GenBank/DDBJ databases">
        <title>Metagenomic assembled genomes from two thermal pools in the Uzon Caldera, Kamchatka, Russia.</title>
        <authorList>
            <person name="Wilkins L."/>
            <person name="Ettinger C."/>
        </authorList>
    </citation>
    <scope>NUCLEOTIDE SEQUENCE [LARGE SCALE GENOMIC DNA]</scope>
    <source>
        <strain evidence="8">ZAV-04</strain>
    </source>
</reference>
<comment type="caution">
    <text evidence="8">The sequence shown here is derived from an EMBL/GenBank/DDBJ whole genome shotgun (WGS) entry which is preliminary data.</text>
</comment>
<dbReference type="PANTHER" id="PTHR10695">
    <property type="entry name" value="DEPHOSPHO-COA KINASE-RELATED"/>
    <property type="match status" value="1"/>
</dbReference>
<evidence type="ECO:0000256" key="4">
    <source>
        <dbReference type="ARBA" id="ARBA00022993"/>
    </source>
</evidence>
<feature type="binding site" evidence="5">
    <location>
        <begin position="11"/>
        <end position="16"/>
    </location>
    <ligand>
        <name>ATP</name>
        <dbReference type="ChEBI" id="CHEBI:30616"/>
    </ligand>
</feature>
<dbReference type="InterPro" id="IPR001977">
    <property type="entry name" value="Depp_CoAkinase"/>
</dbReference>
<dbReference type="NCBIfam" id="TIGR00152">
    <property type="entry name" value="dephospho-CoA kinase"/>
    <property type="match status" value="1"/>
</dbReference>
<keyword evidence="2 5" id="KW-0547">Nucleotide-binding</keyword>
<accession>A0A2J6WL09</accession>
<keyword evidence="4 5" id="KW-0173">Coenzyme A biosynthesis</keyword>
<dbReference type="InterPro" id="IPR027417">
    <property type="entry name" value="P-loop_NTPase"/>
</dbReference>
<evidence type="ECO:0000313" key="8">
    <source>
        <dbReference type="EMBL" id="PMP71050.1"/>
    </source>
</evidence>
<dbReference type="PROSITE" id="PS51219">
    <property type="entry name" value="DPCK"/>
    <property type="match status" value="1"/>
</dbReference>
<keyword evidence="5" id="KW-0808">Transferase</keyword>
<protein>
    <recommendedName>
        <fullName evidence="5 6">Dephospho-CoA kinase</fullName>
        <ecNumber evidence="5 6">2.7.1.24</ecNumber>
    </recommendedName>
    <alternativeName>
        <fullName evidence="5">Dephosphocoenzyme A kinase</fullName>
    </alternativeName>
</protein>
<keyword evidence="5" id="KW-0963">Cytoplasm</keyword>
<evidence type="ECO:0000256" key="5">
    <source>
        <dbReference type="HAMAP-Rule" id="MF_00376"/>
    </source>
</evidence>
<sequence length="203" mass="23279">MIKVGLTGNFGMGKSTVAEIFRSLGAYVINTDKIVEELLNEASVIEEIKRLFGQEVISDGKLNKKYIAQIIFDNPLMRIYLENILHPKVFEKIDEIIKKIPERGEPKIVVIEAPVIFERGYQNRFDIIITVWTPEEIAIQRLQKKGISKQEAIKRLKAQFPIEMKKSKSDYIIDNSGSVEKTKAQVEELFQKLTALEHRYAGN</sequence>
<keyword evidence="3 5" id="KW-0067">ATP-binding</keyword>
<comment type="pathway">
    <text evidence="5">Cofactor biosynthesis; coenzyme A biosynthesis; CoA from (R)-pantothenate: step 5/5.</text>
</comment>
<comment type="catalytic activity">
    <reaction evidence="5">
        <text>3'-dephospho-CoA + ATP = ADP + CoA + H(+)</text>
        <dbReference type="Rhea" id="RHEA:18245"/>
        <dbReference type="ChEBI" id="CHEBI:15378"/>
        <dbReference type="ChEBI" id="CHEBI:30616"/>
        <dbReference type="ChEBI" id="CHEBI:57287"/>
        <dbReference type="ChEBI" id="CHEBI:57328"/>
        <dbReference type="ChEBI" id="CHEBI:456216"/>
        <dbReference type="EC" id="2.7.1.24"/>
    </reaction>
</comment>
<evidence type="ECO:0000256" key="7">
    <source>
        <dbReference type="SAM" id="Coils"/>
    </source>
</evidence>
<dbReference type="PANTHER" id="PTHR10695:SF46">
    <property type="entry name" value="BIFUNCTIONAL COENZYME A SYNTHASE-RELATED"/>
    <property type="match status" value="1"/>
</dbReference>
<dbReference type="EC" id="2.7.1.24" evidence="5 6"/>
<dbReference type="GO" id="GO:0005737">
    <property type="term" value="C:cytoplasm"/>
    <property type="evidence" value="ECO:0007669"/>
    <property type="project" value="UniProtKB-SubCell"/>
</dbReference>
<evidence type="ECO:0000313" key="9">
    <source>
        <dbReference type="Proteomes" id="UP000242288"/>
    </source>
</evidence>
<keyword evidence="7" id="KW-0175">Coiled coil</keyword>
<dbReference type="GO" id="GO:0005524">
    <property type="term" value="F:ATP binding"/>
    <property type="evidence" value="ECO:0007669"/>
    <property type="project" value="UniProtKB-UniRule"/>
</dbReference>
<comment type="function">
    <text evidence="5">Catalyzes the phosphorylation of the 3'-hydroxyl group of dephosphocoenzyme A to form coenzyme A.</text>
</comment>
<dbReference type="AlphaFoldDB" id="A0A2J6WL09"/>
<proteinExistence type="inferred from homology"/>
<dbReference type="Gene3D" id="3.40.50.300">
    <property type="entry name" value="P-loop containing nucleotide triphosphate hydrolases"/>
    <property type="match status" value="1"/>
</dbReference>
<dbReference type="Pfam" id="PF01121">
    <property type="entry name" value="CoaE"/>
    <property type="match status" value="1"/>
</dbReference>